<evidence type="ECO:0000259" key="13">
    <source>
        <dbReference type="PROSITE" id="PS51192"/>
    </source>
</evidence>
<feature type="domain" description="DEAD-box RNA helicase Q" evidence="14">
    <location>
        <begin position="104"/>
        <end position="132"/>
    </location>
</feature>
<dbReference type="GO" id="GO:0000932">
    <property type="term" value="C:P-body"/>
    <property type="evidence" value="ECO:0007669"/>
    <property type="project" value="UniProtKB-SubCell"/>
</dbReference>
<evidence type="ECO:0000259" key="14">
    <source>
        <dbReference type="PROSITE" id="PS51195"/>
    </source>
</evidence>
<evidence type="ECO:0000256" key="11">
    <source>
        <dbReference type="PROSITE-ProRule" id="PRU00552"/>
    </source>
</evidence>
<dbReference type="PROSITE" id="PS51195">
    <property type="entry name" value="Q_MOTIF"/>
    <property type="match status" value="1"/>
</dbReference>
<keyword evidence="8" id="KW-0694">RNA-binding</keyword>
<evidence type="ECO:0000256" key="7">
    <source>
        <dbReference type="ARBA" id="ARBA00022840"/>
    </source>
</evidence>
<dbReference type="GO" id="GO:0003724">
    <property type="term" value="F:RNA helicase activity"/>
    <property type="evidence" value="ECO:0007669"/>
    <property type="project" value="UniProtKB-EC"/>
</dbReference>
<keyword evidence="3" id="KW-0963">Cytoplasm</keyword>
<dbReference type="Pfam" id="PF00271">
    <property type="entry name" value="Helicase_C"/>
    <property type="match status" value="1"/>
</dbReference>
<dbReference type="InterPro" id="IPR011545">
    <property type="entry name" value="DEAD/DEAH_box_helicase_dom"/>
</dbReference>
<evidence type="ECO:0000256" key="5">
    <source>
        <dbReference type="ARBA" id="ARBA00022801"/>
    </source>
</evidence>
<organism evidence="15">
    <name type="scientific">Timema bartmani</name>
    <dbReference type="NCBI Taxonomy" id="61472"/>
    <lineage>
        <taxon>Eukaryota</taxon>
        <taxon>Metazoa</taxon>
        <taxon>Ecdysozoa</taxon>
        <taxon>Arthropoda</taxon>
        <taxon>Hexapoda</taxon>
        <taxon>Insecta</taxon>
        <taxon>Pterygota</taxon>
        <taxon>Neoptera</taxon>
        <taxon>Polyneoptera</taxon>
        <taxon>Phasmatodea</taxon>
        <taxon>Timematodea</taxon>
        <taxon>Timematoidea</taxon>
        <taxon>Timematidae</taxon>
        <taxon>Timema</taxon>
    </lineage>
</organism>
<dbReference type="InterPro" id="IPR014001">
    <property type="entry name" value="Helicase_ATP-bd"/>
</dbReference>
<dbReference type="Gene3D" id="3.40.50.300">
    <property type="entry name" value="P-loop containing nucleotide triphosphate hydrolases"/>
    <property type="match status" value="2"/>
</dbReference>
<dbReference type="GO" id="GO:0016787">
    <property type="term" value="F:hydrolase activity"/>
    <property type="evidence" value="ECO:0007669"/>
    <property type="project" value="UniProtKB-KW"/>
</dbReference>
<reference evidence="15" key="1">
    <citation type="submission" date="2020-11" db="EMBL/GenBank/DDBJ databases">
        <authorList>
            <person name="Tran Van P."/>
        </authorList>
    </citation>
    <scope>NUCLEOTIDE SEQUENCE</scope>
</reference>
<sequence>MAIIKTLIQEQQSNSTQLKVAGQDVATNPDSLFSKSVVIALVDMVRDKGYSLYSSPNSGMARLWAHRGVMEIDKVEDIGWKAKLKIPPKDQRMRTSDVTDTRGNEFEEFCLKRELLMGIFEKGWEKPSPIQEASIPIALSGKDVLARAKNGTGKTGAYSIPVLEQVDPKKDCIQALVIVPTRELALQTSQICIELAKHMEVKVMVTTGGTNLRDDIMRIYQKVQVIIATPGRILDLMDKNVANMEHCKILVLDEADKLLSQDFKGMLDHVISRLPKERQILLFSATFPLTVKQFMDKHLRDPYEINLMEELTLKGVTQYYAFVQERQKVHCLNTLFSKLQINQSIIFCNSTQRVELLAKKITELGYCCYYIHAKMAQAHRNRICSHEVSTYKLLMW</sequence>
<comment type="subcellular location">
    <subcellularLocation>
        <location evidence="1">Cytoplasm</location>
        <location evidence="1">P-body</location>
    </subcellularLocation>
</comment>
<dbReference type="FunFam" id="3.40.50.300:FF:000364">
    <property type="entry name" value="ATP-dependent RNA helicase DDX6"/>
    <property type="match status" value="1"/>
</dbReference>
<evidence type="ECO:0000256" key="10">
    <source>
        <dbReference type="ARBA" id="ARBA00047984"/>
    </source>
</evidence>
<protein>
    <recommendedName>
        <fullName evidence="2">RNA helicase</fullName>
        <ecNumber evidence="2">3.6.4.13</ecNumber>
    </recommendedName>
</protein>
<gene>
    <name evidence="15" type="ORF">TBIB3V08_LOCUS6796</name>
</gene>
<dbReference type="InterPro" id="IPR000629">
    <property type="entry name" value="RNA-helicase_DEAD-box_CS"/>
</dbReference>
<evidence type="ECO:0000256" key="3">
    <source>
        <dbReference type="ARBA" id="ARBA00022490"/>
    </source>
</evidence>
<keyword evidence="4 12" id="KW-0547">Nucleotide-binding</keyword>
<dbReference type="AlphaFoldDB" id="A0A7R9F0D5"/>
<evidence type="ECO:0000313" key="15">
    <source>
        <dbReference type="EMBL" id="CAD7444416.1"/>
    </source>
</evidence>
<dbReference type="GO" id="GO:0005524">
    <property type="term" value="F:ATP binding"/>
    <property type="evidence" value="ECO:0007669"/>
    <property type="project" value="UniProtKB-KW"/>
</dbReference>
<dbReference type="Pfam" id="PF00270">
    <property type="entry name" value="DEAD"/>
    <property type="match status" value="1"/>
</dbReference>
<dbReference type="InterPro" id="IPR001650">
    <property type="entry name" value="Helicase_C-like"/>
</dbReference>
<keyword evidence="5 12" id="KW-0378">Hydrolase</keyword>
<dbReference type="PANTHER" id="PTHR47960">
    <property type="entry name" value="DEAD-BOX ATP-DEPENDENT RNA HELICASE 50"/>
    <property type="match status" value="1"/>
</dbReference>
<dbReference type="GO" id="GO:0003723">
    <property type="term" value="F:RNA binding"/>
    <property type="evidence" value="ECO:0007669"/>
    <property type="project" value="UniProtKB-KW"/>
</dbReference>
<comment type="catalytic activity">
    <reaction evidence="10">
        <text>ATP + H2O = ADP + phosphate + H(+)</text>
        <dbReference type="Rhea" id="RHEA:13065"/>
        <dbReference type="ChEBI" id="CHEBI:15377"/>
        <dbReference type="ChEBI" id="CHEBI:15378"/>
        <dbReference type="ChEBI" id="CHEBI:30616"/>
        <dbReference type="ChEBI" id="CHEBI:43474"/>
        <dbReference type="ChEBI" id="CHEBI:456216"/>
        <dbReference type="EC" id="3.6.4.13"/>
    </reaction>
</comment>
<dbReference type="PROSITE" id="PS00039">
    <property type="entry name" value="DEAD_ATP_HELICASE"/>
    <property type="match status" value="1"/>
</dbReference>
<evidence type="ECO:0000256" key="1">
    <source>
        <dbReference type="ARBA" id="ARBA00004201"/>
    </source>
</evidence>
<feature type="domain" description="Helicase ATP-binding" evidence="13">
    <location>
        <begin position="135"/>
        <end position="305"/>
    </location>
</feature>
<evidence type="ECO:0000256" key="4">
    <source>
        <dbReference type="ARBA" id="ARBA00022741"/>
    </source>
</evidence>
<dbReference type="PROSITE" id="PS51192">
    <property type="entry name" value="HELICASE_ATP_BIND_1"/>
    <property type="match status" value="1"/>
</dbReference>
<dbReference type="CDD" id="cd17940">
    <property type="entry name" value="DEADc_DDX6"/>
    <property type="match status" value="1"/>
</dbReference>
<dbReference type="SUPFAM" id="SSF52540">
    <property type="entry name" value="P-loop containing nucleoside triphosphate hydrolases"/>
    <property type="match status" value="2"/>
</dbReference>
<keyword evidence="7 12" id="KW-0067">ATP-binding</keyword>
<evidence type="ECO:0000256" key="9">
    <source>
        <dbReference type="ARBA" id="ARBA00038316"/>
    </source>
</evidence>
<keyword evidence="6 12" id="KW-0347">Helicase</keyword>
<dbReference type="EC" id="3.6.4.13" evidence="2"/>
<dbReference type="SMART" id="SM00487">
    <property type="entry name" value="DEXDc"/>
    <property type="match status" value="1"/>
</dbReference>
<feature type="short sequence motif" description="Q motif" evidence="11">
    <location>
        <begin position="104"/>
        <end position="132"/>
    </location>
</feature>
<name>A0A7R9F0D5_9NEOP</name>
<evidence type="ECO:0000256" key="2">
    <source>
        <dbReference type="ARBA" id="ARBA00012552"/>
    </source>
</evidence>
<evidence type="ECO:0000256" key="6">
    <source>
        <dbReference type="ARBA" id="ARBA00022806"/>
    </source>
</evidence>
<evidence type="ECO:0000256" key="12">
    <source>
        <dbReference type="RuleBase" id="RU000492"/>
    </source>
</evidence>
<proteinExistence type="inferred from homology"/>
<accession>A0A7R9F0D5</accession>
<dbReference type="EMBL" id="OD566653">
    <property type="protein sequence ID" value="CAD7444416.1"/>
    <property type="molecule type" value="Genomic_DNA"/>
</dbReference>
<comment type="similarity">
    <text evidence="9">Belongs to the DEAD box helicase family. DDX6/DHH1 subfamily.</text>
</comment>
<evidence type="ECO:0000256" key="8">
    <source>
        <dbReference type="ARBA" id="ARBA00022884"/>
    </source>
</evidence>
<dbReference type="InterPro" id="IPR014014">
    <property type="entry name" value="RNA_helicase_DEAD_Q_motif"/>
</dbReference>
<dbReference type="GO" id="GO:0010468">
    <property type="term" value="P:regulation of gene expression"/>
    <property type="evidence" value="ECO:0007669"/>
    <property type="project" value="UniProtKB-ARBA"/>
</dbReference>
<dbReference type="InterPro" id="IPR027417">
    <property type="entry name" value="P-loop_NTPase"/>
</dbReference>